<dbReference type="EMBL" id="JBANAX010000498">
    <property type="protein sequence ID" value="KAL1206393.1"/>
    <property type="molecule type" value="Genomic_DNA"/>
</dbReference>
<keyword evidence="2" id="KW-1185">Reference proteome</keyword>
<dbReference type="PANTHER" id="PTHR33240">
    <property type="entry name" value="OS08G0508500 PROTEIN"/>
    <property type="match status" value="1"/>
</dbReference>
<sequence>MKISRDLRGVDVNTQITFEEFDIGRLAKPHDDTLVITLDIANYEVSKVLIDTGSTVDLIFLSTLQKMRINRADIVGPPPPLIAFTSETSLSLGTIKLHVLAERVSKIVEFIVFYRPASYNISLGTPWIYQMKAVPSTYHQCVKFPTPSGVGTVNRDQEMSRSCYLTSHKLKIQ</sequence>
<dbReference type="InterPro" id="IPR021109">
    <property type="entry name" value="Peptidase_aspartic_dom_sf"/>
</dbReference>
<proteinExistence type="predicted"/>
<protein>
    <recommendedName>
        <fullName evidence="3">Peptidase A2 domain-containing protein</fullName>
    </recommendedName>
</protein>
<dbReference type="CDD" id="cd00303">
    <property type="entry name" value="retropepsin_like"/>
    <property type="match status" value="1"/>
</dbReference>
<accession>A0ABD1AIW4</accession>
<dbReference type="Proteomes" id="UP001558713">
    <property type="component" value="Unassembled WGS sequence"/>
</dbReference>
<organism evidence="1 2">
    <name type="scientific">Cardamine amara subsp. amara</name>
    <dbReference type="NCBI Taxonomy" id="228776"/>
    <lineage>
        <taxon>Eukaryota</taxon>
        <taxon>Viridiplantae</taxon>
        <taxon>Streptophyta</taxon>
        <taxon>Embryophyta</taxon>
        <taxon>Tracheophyta</taxon>
        <taxon>Spermatophyta</taxon>
        <taxon>Magnoliopsida</taxon>
        <taxon>eudicotyledons</taxon>
        <taxon>Gunneridae</taxon>
        <taxon>Pentapetalae</taxon>
        <taxon>rosids</taxon>
        <taxon>malvids</taxon>
        <taxon>Brassicales</taxon>
        <taxon>Brassicaceae</taxon>
        <taxon>Cardamineae</taxon>
        <taxon>Cardamine</taxon>
    </lineage>
</organism>
<dbReference type="PANTHER" id="PTHR33240:SF8">
    <property type="entry name" value="OS03G0439900 PROTEIN"/>
    <property type="match status" value="1"/>
</dbReference>
<evidence type="ECO:0000313" key="1">
    <source>
        <dbReference type="EMBL" id="KAL1206393.1"/>
    </source>
</evidence>
<dbReference type="Gene3D" id="2.40.70.10">
    <property type="entry name" value="Acid Proteases"/>
    <property type="match status" value="1"/>
</dbReference>
<evidence type="ECO:0000313" key="2">
    <source>
        <dbReference type="Proteomes" id="UP001558713"/>
    </source>
</evidence>
<evidence type="ECO:0008006" key="3">
    <source>
        <dbReference type="Google" id="ProtNLM"/>
    </source>
</evidence>
<reference evidence="1 2" key="1">
    <citation type="submission" date="2024-04" db="EMBL/GenBank/DDBJ databases">
        <title>Genome assembly C_amara_ONT_v2.</title>
        <authorList>
            <person name="Yant L."/>
            <person name="Moore C."/>
            <person name="Slenker M."/>
        </authorList>
    </citation>
    <scope>NUCLEOTIDE SEQUENCE [LARGE SCALE GENOMIC DNA]</scope>
    <source>
        <tissue evidence="1">Leaf</tissue>
    </source>
</reference>
<dbReference type="AlphaFoldDB" id="A0ABD1AIW4"/>
<comment type="caution">
    <text evidence="1">The sequence shown here is derived from an EMBL/GenBank/DDBJ whole genome shotgun (WGS) entry which is preliminary data.</text>
</comment>
<name>A0ABD1AIW4_CARAN</name>
<gene>
    <name evidence="1" type="ORF">V5N11_020761</name>
</gene>